<feature type="compositionally biased region" description="Polar residues" evidence="1">
    <location>
        <begin position="25"/>
        <end position="34"/>
    </location>
</feature>
<feature type="region of interest" description="Disordered" evidence="1">
    <location>
        <begin position="1"/>
        <end position="58"/>
    </location>
</feature>
<sequence length="58" mass="6274">MPLNLDKSLRFKDLSSGIGSGSSGLPQQRYSSAEKSMPGKALTRKDTDTNTRAKVDQC</sequence>
<accession>A0A101LVJ8</accession>
<evidence type="ECO:0000313" key="2">
    <source>
        <dbReference type="EMBL" id="KUM46136.1"/>
    </source>
</evidence>
<proteinExistence type="predicted"/>
<name>A0A101LVJ8_PICGL</name>
<reference evidence="2" key="1">
    <citation type="journal article" date="2015" name="Genome Biol. Evol.">
        <title>Organellar Genomes of White Spruce (Picea glauca): Assembly and Annotation.</title>
        <authorList>
            <person name="Jackman S.D."/>
            <person name="Warren R.L."/>
            <person name="Gibb E.A."/>
            <person name="Vandervalk B.P."/>
            <person name="Mohamadi H."/>
            <person name="Chu J."/>
            <person name="Raymond A."/>
            <person name="Pleasance S."/>
            <person name="Coope R."/>
            <person name="Wildung M.R."/>
            <person name="Ritland C.E."/>
            <person name="Bousquet J."/>
            <person name="Jones S.J."/>
            <person name="Bohlmann J."/>
            <person name="Birol I."/>
        </authorList>
    </citation>
    <scope>NUCLEOTIDE SEQUENCE [LARGE SCALE GENOMIC DNA]</scope>
    <source>
        <tissue evidence="2">Flushing bud</tissue>
    </source>
</reference>
<geneLocation type="mitochondrion" evidence="2"/>
<feature type="compositionally biased region" description="Basic and acidic residues" evidence="1">
    <location>
        <begin position="43"/>
        <end position="58"/>
    </location>
</feature>
<dbReference type="AlphaFoldDB" id="A0A101LVJ8"/>
<evidence type="ECO:0000256" key="1">
    <source>
        <dbReference type="SAM" id="MobiDB-lite"/>
    </source>
</evidence>
<gene>
    <name evidence="2" type="ORF">ABT39_MTgene1942</name>
</gene>
<protein>
    <submittedName>
        <fullName evidence="2">Uncharacterized protein</fullName>
    </submittedName>
</protein>
<comment type="caution">
    <text evidence="2">The sequence shown here is derived from an EMBL/GenBank/DDBJ whole genome shotgun (WGS) entry which is preliminary data.</text>
</comment>
<keyword evidence="2" id="KW-0496">Mitochondrion</keyword>
<organism evidence="2">
    <name type="scientific">Picea glauca</name>
    <name type="common">White spruce</name>
    <name type="synonym">Pinus glauca</name>
    <dbReference type="NCBI Taxonomy" id="3330"/>
    <lineage>
        <taxon>Eukaryota</taxon>
        <taxon>Viridiplantae</taxon>
        <taxon>Streptophyta</taxon>
        <taxon>Embryophyta</taxon>
        <taxon>Tracheophyta</taxon>
        <taxon>Spermatophyta</taxon>
        <taxon>Pinopsida</taxon>
        <taxon>Pinidae</taxon>
        <taxon>Conifers I</taxon>
        <taxon>Pinales</taxon>
        <taxon>Pinaceae</taxon>
        <taxon>Picea</taxon>
    </lineage>
</organism>
<dbReference type="EMBL" id="LKAM01000013">
    <property type="protein sequence ID" value="KUM46136.1"/>
    <property type="molecule type" value="Genomic_DNA"/>
</dbReference>